<feature type="transmembrane region" description="Helical" evidence="2">
    <location>
        <begin position="314"/>
        <end position="334"/>
    </location>
</feature>
<dbReference type="AlphaFoldDB" id="A0A833WAG8"/>
<gene>
    <name evidence="4" type="ORF">GN244_ATG13154</name>
</gene>
<feature type="compositionally biased region" description="Low complexity" evidence="1">
    <location>
        <begin position="212"/>
        <end position="233"/>
    </location>
</feature>
<dbReference type="PANTHER" id="PTHR31737:SF2">
    <property type="entry name" value="PROTEIN TOS1"/>
    <property type="match status" value="1"/>
</dbReference>
<keyword evidence="2" id="KW-0812">Transmembrane</keyword>
<sequence>MVMQTLSRALMGLALLNGVAQGFNVYVSNKCDESMTLAHVTPNGVQTEQVAAGGSTTKSIAPGSASHVFKWGTGAQATLAEFSGEMGMCWYDISCIPTGPKSGPEYCSSLQECKDLTGGVGFNKPMQITPHKQDGGRCVELTCMADGCQDAYLFPKDDTKTHTLHASSDTGPDARSHAVSNADPYAVPTPTPTPTAMPTPNEEQQQQEEQPEQQGQQSASASAGSAGQNQNQNEDQKPKSGSGSDTEAGVKQLRKVDAESVQSPTTQQTQPTTETTDSGTQQIGGQTPAAASKEGEVQQINNQASGGGANGTPYIVVGIGCFVGMVAAAAIFVVRKKKAALDDLETKTPVSTTAHGALANFRTPRDNVSVL</sequence>
<accession>A0A833WAG8</accession>
<evidence type="ECO:0000313" key="5">
    <source>
        <dbReference type="Proteomes" id="UP000602510"/>
    </source>
</evidence>
<dbReference type="InterPro" id="IPR037176">
    <property type="entry name" value="Osmotin/thaumatin-like_sf"/>
</dbReference>
<comment type="caution">
    <text evidence="4">The sequence shown here is derived from an EMBL/GenBank/DDBJ whole genome shotgun (WGS) entry which is preliminary data.</text>
</comment>
<reference evidence="4" key="1">
    <citation type="submission" date="2020-04" db="EMBL/GenBank/DDBJ databases">
        <title>Hybrid Assembly of Korean Phytophthora infestans isolates.</title>
        <authorList>
            <person name="Prokchorchik M."/>
            <person name="Lee Y."/>
            <person name="Seo J."/>
            <person name="Cho J.-H."/>
            <person name="Park Y.-E."/>
            <person name="Jang D.-C."/>
            <person name="Im J.-S."/>
            <person name="Choi J.-G."/>
            <person name="Park H.-J."/>
            <person name="Lee G.-B."/>
            <person name="Lee Y.-G."/>
            <person name="Hong S.-Y."/>
            <person name="Cho K."/>
            <person name="Sohn K.H."/>
        </authorList>
    </citation>
    <scope>NUCLEOTIDE SEQUENCE</scope>
    <source>
        <strain evidence="4">KR_1_A1</strain>
    </source>
</reference>
<evidence type="ECO:0000256" key="2">
    <source>
        <dbReference type="SAM" id="Phobius"/>
    </source>
</evidence>
<keyword evidence="3" id="KW-0732">Signal</keyword>
<dbReference type="EMBL" id="WSZM01000341">
    <property type="protein sequence ID" value="KAF4034867.1"/>
    <property type="molecule type" value="Genomic_DNA"/>
</dbReference>
<name>A0A833WAG8_PHYIN</name>
<dbReference type="PANTHER" id="PTHR31737">
    <property type="entry name" value="PROTEIN TOS1"/>
    <property type="match status" value="1"/>
</dbReference>
<keyword evidence="5" id="KW-1185">Reference proteome</keyword>
<dbReference type="SUPFAM" id="SSF49870">
    <property type="entry name" value="Osmotin, thaumatin-like protein"/>
    <property type="match status" value="1"/>
</dbReference>
<evidence type="ECO:0000256" key="1">
    <source>
        <dbReference type="SAM" id="MobiDB-lite"/>
    </source>
</evidence>
<proteinExistence type="predicted"/>
<keyword evidence="2" id="KW-1133">Transmembrane helix</keyword>
<evidence type="ECO:0008006" key="6">
    <source>
        <dbReference type="Google" id="ProtNLM"/>
    </source>
</evidence>
<feature type="chain" id="PRO_5032305914" description="Carbohydrate-binding protein" evidence="3">
    <location>
        <begin position="23"/>
        <end position="371"/>
    </location>
</feature>
<feature type="compositionally biased region" description="Low complexity" evidence="1">
    <location>
        <begin position="262"/>
        <end position="281"/>
    </location>
</feature>
<feature type="compositionally biased region" description="Pro residues" evidence="1">
    <location>
        <begin position="187"/>
        <end position="197"/>
    </location>
</feature>
<protein>
    <recommendedName>
        <fullName evidence="6">Carbohydrate-binding protein</fullName>
    </recommendedName>
</protein>
<feature type="region of interest" description="Disordered" evidence="1">
    <location>
        <begin position="162"/>
        <end position="296"/>
    </location>
</feature>
<evidence type="ECO:0000313" key="4">
    <source>
        <dbReference type="EMBL" id="KAF4034867.1"/>
    </source>
</evidence>
<keyword evidence="2" id="KW-0472">Membrane</keyword>
<organism evidence="4 5">
    <name type="scientific">Phytophthora infestans</name>
    <name type="common">Potato late blight agent</name>
    <name type="synonym">Botrytis infestans</name>
    <dbReference type="NCBI Taxonomy" id="4787"/>
    <lineage>
        <taxon>Eukaryota</taxon>
        <taxon>Sar</taxon>
        <taxon>Stramenopiles</taxon>
        <taxon>Oomycota</taxon>
        <taxon>Peronosporomycetes</taxon>
        <taxon>Peronosporales</taxon>
        <taxon>Peronosporaceae</taxon>
        <taxon>Phytophthora</taxon>
    </lineage>
</organism>
<dbReference type="Proteomes" id="UP000602510">
    <property type="component" value="Unassembled WGS sequence"/>
</dbReference>
<evidence type="ECO:0000256" key="3">
    <source>
        <dbReference type="SAM" id="SignalP"/>
    </source>
</evidence>
<feature type="signal peptide" evidence="3">
    <location>
        <begin position="1"/>
        <end position="22"/>
    </location>
</feature>